<dbReference type="Pfam" id="PF12680">
    <property type="entry name" value="SnoaL_2"/>
    <property type="match status" value="1"/>
</dbReference>
<dbReference type="InterPro" id="IPR037401">
    <property type="entry name" value="SnoaL-like"/>
</dbReference>
<accession>A0ABY5MGA9</accession>
<proteinExistence type="predicted"/>
<organism evidence="2 3">
    <name type="scientific">Nitratireductor thuwali</name>
    <dbReference type="NCBI Taxonomy" id="2267699"/>
    <lineage>
        <taxon>Bacteria</taxon>
        <taxon>Pseudomonadati</taxon>
        <taxon>Pseudomonadota</taxon>
        <taxon>Alphaproteobacteria</taxon>
        <taxon>Hyphomicrobiales</taxon>
        <taxon>Phyllobacteriaceae</taxon>
        <taxon>Nitratireductor</taxon>
    </lineage>
</organism>
<reference evidence="2 3" key="1">
    <citation type="submission" date="2018-07" db="EMBL/GenBank/DDBJ databases">
        <title>Genome sequence of Nitratireductor thuwali#1536.</title>
        <authorList>
            <person name="Michoud G."/>
            <person name="Merlino G."/>
            <person name="Sefrji F.O."/>
            <person name="Daffonchio D."/>
        </authorList>
    </citation>
    <scope>NUCLEOTIDE SEQUENCE [LARGE SCALE GENOMIC DNA]</scope>
    <source>
        <strain evidence="3">Nit1536</strain>
    </source>
</reference>
<evidence type="ECO:0000313" key="2">
    <source>
        <dbReference type="EMBL" id="UUP16231.1"/>
    </source>
</evidence>
<dbReference type="SUPFAM" id="SSF54427">
    <property type="entry name" value="NTF2-like"/>
    <property type="match status" value="1"/>
</dbReference>
<dbReference type="NCBIfam" id="TIGR02096">
    <property type="entry name" value="ketosteroid isomerase-related protein"/>
    <property type="match status" value="1"/>
</dbReference>
<dbReference type="RefSeq" id="WP_338528670.1">
    <property type="nucleotide sequence ID" value="NZ_CP030941.1"/>
</dbReference>
<gene>
    <name evidence="2" type="ORF">NTH_00675</name>
</gene>
<dbReference type="Proteomes" id="UP001342418">
    <property type="component" value="Chromosome"/>
</dbReference>
<dbReference type="Gene3D" id="3.10.450.50">
    <property type="match status" value="1"/>
</dbReference>
<dbReference type="EMBL" id="CP030941">
    <property type="protein sequence ID" value="UUP16231.1"/>
    <property type="molecule type" value="Genomic_DNA"/>
</dbReference>
<sequence>MSETETRDLVENYLAAFNAGDHEGMLALLADDVVHDVSQGGREIGKEKFRWFLGLMSRHYRETLSDIAIMTAPGGVRAAAEFTMRGTYLTTVEGLPEASGQSYALPGGIFFEVDDGLISRVTAYYNLDEWKRQIAKG</sequence>
<feature type="domain" description="SnoaL-like" evidence="1">
    <location>
        <begin position="10"/>
        <end position="120"/>
    </location>
</feature>
<keyword evidence="3" id="KW-1185">Reference proteome</keyword>
<evidence type="ECO:0000259" key="1">
    <source>
        <dbReference type="Pfam" id="PF12680"/>
    </source>
</evidence>
<protein>
    <recommendedName>
        <fullName evidence="1">SnoaL-like domain-containing protein</fullName>
    </recommendedName>
</protein>
<dbReference type="InterPro" id="IPR032710">
    <property type="entry name" value="NTF2-like_dom_sf"/>
</dbReference>
<evidence type="ECO:0000313" key="3">
    <source>
        <dbReference type="Proteomes" id="UP001342418"/>
    </source>
</evidence>
<name>A0ABY5MGA9_9HYPH</name>
<dbReference type="InterPro" id="IPR011721">
    <property type="entry name" value="CHP02096"/>
</dbReference>